<dbReference type="InterPro" id="IPR001841">
    <property type="entry name" value="Znf_RING"/>
</dbReference>
<feature type="domain" description="RING-type" evidence="17">
    <location>
        <begin position="1583"/>
        <end position="1629"/>
    </location>
</feature>
<dbReference type="CDD" id="cd16491">
    <property type="entry name" value="RING-CH-C4HC3_LTN1"/>
    <property type="match status" value="1"/>
</dbReference>
<dbReference type="EC" id="2.3.2.27" evidence="5 16"/>
<dbReference type="InterPro" id="IPR054477">
    <property type="entry name" value="LTN1_E3_ligase_6th"/>
</dbReference>
<evidence type="ECO:0000256" key="1">
    <source>
        <dbReference type="ARBA" id="ARBA00000900"/>
    </source>
</evidence>
<evidence type="ECO:0000256" key="8">
    <source>
        <dbReference type="ARBA" id="ARBA00022679"/>
    </source>
</evidence>
<dbReference type="Gene3D" id="3.30.40.10">
    <property type="entry name" value="Zinc/RING finger domain, C3HC4 (zinc finger)"/>
    <property type="match status" value="1"/>
</dbReference>
<name>A0A439CP19_9PEZI</name>
<dbReference type="InterPro" id="IPR054476">
    <property type="entry name" value="Ltn1_N"/>
</dbReference>
<comment type="subunit">
    <text evidence="16">Component of the ribosome quality control complex (RQC).</text>
</comment>
<keyword evidence="10" id="KW-0677">Repeat</keyword>
<sequence>MSRKPGKARAASSKAVPGFGASSFGFGSFASAASGINLSYLAEPPDLSSVSDANVVVSLKNLQKKDATTKAKALEELLAYVQAHPYEQDGGVEEPILDAWVQTYPRASIDNSRRVRELSHALQFELMKSARKRMEKSVPKIVGPWLAGTFDRDRAVSRAATEGLSSFLATPEKIAQFWKRCQQQILNYANDAINETAETLSDRRSTNADDADAKYFRVLAAGLALVLNLLQKLKIADIEKCIDSYDQFFENDKVWASAVLDDPGVRRLSSQLLLVCFEMRPDRIEADLSRISKVFLAEGLRSNQTSSTTDYMDALINLTAKYPTVWTSDYRSKKSPASRLKIFLESGSQGSPPQYWTKLAQLIGIIPSGILPEDTDGAVEFLKSMRKGLNNRDEPRTNAVEAWSSYLSLARHFLQTVPSSQARLKLSEDVIFPLTNHYLFPSSETSAWSSGNQLQILIRAYTSTTTLPFEDLVEATKAEWGRLKDELKNHIRNSLPEASKEHQRSQKLVAEEGGRWFSLAGKILDAHEKTVAGDRPIPDIPTQPSLELLEESLKLLKIRNWKPFGVALVVKSAIELAPSLFKTAPTTQGILDELKGSLLEGREDFLKSSSAPYILSSITLLGEIPQQQREFEHIWKYGISVVMECLDTAEGISALSILVSSHQAAVIALQNPSLQTELIRRCLMCAVGGNTGSSWDLFNNVFTFGALSDSASSRLASELAIRVMSSSGEPNEGVLRGLRIIVEKNPELLKQDKETHMVLMTSLLSLSEKGRGLEVATLKTLLENPSGGTPNTHILIQQNINSASSSSLSVDTLVQQAMQARETLRASAHNGDAGTEPPVLLPNSETWRQELSIILQNTPSPSLALTNSLGGSCFLATDNTGGTNINVQRDSRGCSIPGRMALYIAKLISSGFEFDHTQFSVKIDLVINLSLTVELAADQLTMMGENGIWRSLSSHDNLSDLESIVAFTRKYIIGMAERAQGWRDGSGTEQARLVHAIIGRLTEISRKLSPLGFYSARSMQNILQALTERHGFPSSGEQWLADTDCLRSSPSTIFPAAAMLGGFGETLSTSKTIGNFCNRLVSDIAGAKLGDEKSLTTLILLDLCMQIYDIGELPVANNRLVFAVRQITSWLDSPEDFNNAFATEACRCLQRLLPCIKDVYGSYWEKAVDFCIYLWTKPSAEPLDARLPEIHASLRLMTILQSLEDPNDDLVDVLETSARRKSAALIDLLKLPRENNTQPLEIVDSILCRQVENLPLQDYDDLSELYGLVAGESRAIQTAAFSILNKALPAVQEKLSVDVLLEKQDARLPDELLSLLLDAPSLDSYPDEIIVQFPIAVRSYLLSWHLVFDAFQAASFKVRGDYAENLKAENYIAPLMDFTFDVLGHSAARGLNLDRAGFTIENIKHYDLKLAEGESEEKNMQWLFIHLYYLVLKFVPGLFKAWYIGCRSKQTKIAVEGWMARYFSPIITQEALEDVIKWNENQEAPAGDEKELIVKVSRAAREVIAGYEVDDLNASIAIRIPPGFPLDAVTVVGINRVAVDERKWKSWILTTQGVITFSGGSVIDGLTAFRRNVIGALKGQTECAICYSIISTDKKMPDKRCQTCKNLFHRTCLYKWFQSSNQNTCPLCRNPIDYLGADTRTRRGGSGAQMG</sequence>
<dbReference type="PANTHER" id="PTHR12389">
    <property type="entry name" value="ZINC FINGER PROTEIN 294"/>
    <property type="match status" value="1"/>
</dbReference>
<dbReference type="EMBL" id="RYZI01000679">
    <property type="protein sequence ID" value="RWA03893.1"/>
    <property type="molecule type" value="Genomic_DNA"/>
</dbReference>
<evidence type="ECO:0000256" key="3">
    <source>
        <dbReference type="ARBA" id="ARBA00004906"/>
    </source>
</evidence>
<keyword evidence="9 16" id="KW-0479">Metal-binding</keyword>
<dbReference type="InterPro" id="IPR016024">
    <property type="entry name" value="ARM-type_fold"/>
</dbReference>
<dbReference type="Pfam" id="PF23280">
    <property type="entry name" value="TPR_26"/>
    <property type="match status" value="1"/>
</dbReference>
<keyword evidence="12 16" id="KW-0833">Ubl conjugation pathway</keyword>
<keyword evidence="7" id="KW-0963">Cytoplasm</keyword>
<evidence type="ECO:0000256" key="6">
    <source>
        <dbReference type="ARBA" id="ARBA00017157"/>
    </source>
</evidence>
<dbReference type="GO" id="GO:1990116">
    <property type="term" value="P:ribosome-associated ubiquitin-dependent protein catabolic process"/>
    <property type="evidence" value="ECO:0007669"/>
    <property type="project" value="UniProtKB-UniRule"/>
</dbReference>
<keyword evidence="11 15" id="KW-0863">Zinc-finger</keyword>
<dbReference type="InterPro" id="IPR054478">
    <property type="entry name" value="LTN1_UBC"/>
</dbReference>
<comment type="function">
    <text evidence="14">E3 ubiquitin-protein ligase component of the ribosome quality control complex (RQC), a ribosome-associated complex that mediates ubiquitination and extraction of incompletely synthesized nascent chains for proteasomal degradation. Mediates ubiquitination of proteins derived from mRNAs lacking stop codons (non-stop proteins) and other translation arrest products induced by poly-lysine sequences and tandem rare codons. Ubiquitination leads to CDC48 recruitment for extraction and degradation of the incomplete translation product. May indirectly play a role in chromatin function and transcription.</text>
</comment>
<dbReference type="GO" id="GO:0016567">
    <property type="term" value="P:protein ubiquitination"/>
    <property type="evidence" value="ECO:0007669"/>
    <property type="project" value="UniProtKB-UniPathway"/>
</dbReference>
<dbReference type="SMART" id="SM00184">
    <property type="entry name" value="RING"/>
    <property type="match status" value="1"/>
</dbReference>
<evidence type="ECO:0000259" key="17">
    <source>
        <dbReference type="PROSITE" id="PS50089"/>
    </source>
</evidence>
<dbReference type="PANTHER" id="PTHR12389:SF0">
    <property type="entry name" value="E3 UBIQUITIN-PROTEIN LIGASE LISTERIN"/>
    <property type="match status" value="1"/>
</dbReference>
<reference evidence="18 19" key="1">
    <citation type="submission" date="2018-12" db="EMBL/GenBank/DDBJ databases">
        <title>Draft genome sequence of Xylaria grammica IHI A82.</title>
        <authorList>
            <person name="Buettner E."/>
            <person name="Kellner H."/>
        </authorList>
    </citation>
    <scope>NUCLEOTIDE SEQUENCE [LARGE SCALE GENOMIC DNA]</scope>
    <source>
        <strain evidence="18 19">IHI A82</strain>
    </source>
</reference>
<evidence type="ECO:0000256" key="11">
    <source>
        <dbReference type="ARBA" id="ARBA00022771"/>
    </source>
</evidence>
<comment type="similarity">
    <text evidence="4 16">Belongs to the LTN1 family.</text>
</comment>
<dbReference type="Pfam" id="PF13639">
    <property type="entry name" value="zf-RING_2"/>
    <property type="match status" value="1"/>
</dbReference>
<evidence type="ECO:0000313" key="19">
    <source>
        <dbReference type="Proteomes" id="UP000286045"/>
    </source>
</evidence>
<keyword evidence="8 16" id="KW-0808">Transferase</keyword>
<dbReference type="SUPFAM" id="SSF48371">
    <property type="entry name" value="ARM repeat"/>
    <property type="match status" value="1"/>
</dbReference>
<dbReference type="GO" id="GO:0043023">
    <property type="term" value="F:ribosomal large subunit binding"/>
    <property type="evidence" value="ECO:0007669"/>
    <property type="project" value="TreeGrafter"/>
</dbReference>
<accession>A0A439CP19</accession>
<dbReference type="FunFam" id="3.30.40.10:FF:000038">
    <property type="entry name" value="E3 ubiquitin-protein ligase listerin"/>
    <property type="match status" value="1"/>
</dbReference>
<keyword evidence="13 16" id="KW-0862">Zinc</keyword>
<dbReference type="GO" id="GO:0008270">
    <property type="term" value="F:zinc ion binding"/>
    <property type="evidence" value="ECO:0007669"/>
    <property type="project" value="UniProtKB-KW"/>
</dbReference>
<proteinExistence type="inferred from homology"/>
<protein>
    <recommendedName>
        <fullName evidence="6 16">E3 ubiquitin-protein ligase listerin</fullName>
        <ecNumber evidence="5 16">2.3.2.27</ecNumber>
    </recommendedName>
    <alternativeName>
        <fullName evidence="16">RING-type E3 ubiquitin transferase listerin</fullName>
    </alternativeName>
</protein>
<comment type="catalytic activity">
    <reaction evidence="1 16">
        <text>S-ubiquitinyl-[E2 ubiquitin-conjugating enzyme]-L-cysteine + [acceptor protein]-L-lysine = [E2 ubiquitin-conjugating enzyme]-L-cysteine + N(6)-ubiquitinyl-[acceptor protein]-L-lysine.</text>
        <dbReference type="EC" id="2.3.2.27"/>
    </reaction>
</comment>
<comment type="pathway">
    <text evidence="3 16">Protein modification; protein ubiquitination.</text>
</comment>
<comment type="function">
    <text evidence="16">E3 ubiquitin-protein ligase. Component of the ribosome quality control complex (RQC), a ribosome-associated complex that mediates ubiquitination and extraction of incompletely synthesized nascent chains for proteasomal degradation.</text>
</comment>
<dbReference type="InterPro" id="IPR039804">
    <property type="entry name" value="RING-CH-C4HC3_LTN1"/>
</dbReference>
<evidence type="ECO:0000256" key="5">
    <source>
        <dbReference type="ARBA" id="ARBA00012483"/>
    </source>
</evidence>
<dbReference type="PROSITE" id="PS50089">
    <property type="entry name" value="ZF_RING_2"/>
    <property type="match status" value="1"/>
</dbReference>
<gene>
    <name evidence="18" type="ORF">EKO27_g11211</name>
</gene>
<dbReference type="Pfam" id="PF22999">
    <property type="entry name" value="LTN1_E3_ligase_6th"/>
    <property type="match status" value="1"/>
</dbReference>
<dbReference type="SUPFAM" id="SSF57850">
    <property type="entry name" value="RING/U-box"/>
    <property type="match status" value="1"/>
</dbReference>
<dbReference type="STRING" id="363999.A0A439CP19"/>
<dbReference type="Proteomes" id="UP000286045">
    <property type="component" value="Unassembled WGS sequence"/>
</dbReference>
<evidence type="ECO:0000256" key="7">
    <source>
        <dbReference type="ARBA" id="ARBA00022490"/>
    </source>
</evidence>
<evidence type="ECO:0000256" key="2">
    <source>
        <dbReference type="ARBA" id="ARBA00004514"/>
    </source>
</evidence>
<dbReference type="Pfam" id="PF22958">
    <property type="entry name" value="Ltn1_1st"/>
    <property type="match status" value="1"/>
</dbReference>
<evidence type="ECO:0000313" key="18">
    <source>
        <dbReference type="EMBL" id="RWA03893.1"/>
    </source>
</evidence>
<comment type="subcellular location">
    <subcellularLocation>
        <location evidence="2">Cytoplasm</location>
        <location evidence="2">Cytosol</location>
    </subcellularLocation>
</comment>
<dbReference type="UniPathway" id="UPA00143"/>
<dbReference type="GO" id="GO:0005829">
    <property type="term" value="C:cytosol"/>
    <property type="evidence" value="ECO:0007669"/>
    <property type="project" value="UniProtKB-SubCell"/>
</dbReference>
<evidence type="ECO:0000256" key="10">
    <source>
        <dbReference type="ARBA" id="ARBA00022737"/>
    </source>
</evidence>
<dbReference type="InterPro" id="IPR057030">
    <property type="entry name" value="TPR_Rkr-1"/>
</dbReference>
<dbReference type="GO" id="GO:1990112">
    <property type="term" value="C:RQC complex"/>
    <property type="evidence" value="ECO:0007669"/>
    <property type="project" value="UniProtKB-UniRule"/>
</dbReference>
<keyword evidence="19" id="KW-1185">Reference proteome</keyword>
<evidence type="ECO:0000256" key="9">
    <source>
        <dbReference type="ARBA" id="ARBA00022723"/>
    </source>
</evidence>
<dbReference type="GO" id="GO:0061630">
    <property type="term" value="F:ubiquitin protein ligase activity"/>
    <property type="evidence" value="ECO:0007669"/>
    <property type="project" value="UniProtKB-UniRule"/>
</dbReference>
<dbReference type="SMART" id="SM01197">
    <property type="entry name" value="FANCL_C"/>
    <property type="match status" value="1"/>
</dbReference>
<organism evidence="18 19">
    <name type="scientific">Xylaria grammica</name>
    <dbReference type="NCBI Taxonomy" id="363999"/>
    <lineage>
        <taxon>Eukaryota</taxon>
        <taxon>Fungi</taxon>
        <taxon>Dikarya</taxon>
        <taxon>Ascomycota</taxon>
        <taxon>Pezizomycotina</taxon>
        <taxon>Sordariomycetes</taxon>
        <taxon>Xylariomycetidae</taxon>
        <taxon>Xylariales</taxon>
        <taxon>Xylariaceae</taxon>
        <taxon>Xylaria</taxon>
    </lineage>
</organism>
<evidence type="ECO:0000256" key="13">
    <source>
        <dbReference type="ARBA" id="ARBA00022833"/>
    </source>
</evidence>
<evidence type="ECO:0000256" key="16">
    <source>
        <dbReference type="RuleBase" id="RU367090"/>
    </source>
</evidence>
<dbReference type="InterPro" id="IPR013083">
    <property type="entry name" value="Znf_RING/FYVE/PHD"/>
</dbReference>
<evidence type="ECO:0000256" key="14">
    <source>
        <dbReference type="ARBA" id="ARBA00055150"/>
    </source>
</evidence>
<dbReference type="GO" id="GO:0072344">
    <property type="term" value="P:rescue of stalled ribosome"/>
    <property type="evidence" value="ECO:0007669"/>
    <property type="project" value="UniProtKB-UniRule"/>
</dbReference>
<evidence type="ECO:0000256" key="12">
    <source>
        <dbReference type="ARBA" id="ARBA00022786"/>
    </source>
</evidence>
<dbReference type="InterPro" id="IPR039795">
    <property type="entry name" value="LTN1/Rkr1"/>
</dbReference>
<comment type="caution">
    <text evidence="18">The sequence shown here is derived from an EMBL/GenBank/DDBJ whole genome shotgun (WGS) entry which is preliminary data.</text>
</comment>
<evidence type="ECO:0000256" key="15">
    <source>
        <dbReference type="PROSITE-ProRule" id="PRU00175"/>
    </source>
</evidence>
<dbReference type="Pfam" id="PF23009">
    <property type="entry name" value="UBC_like"/>
    <property type="match status" value="1"/>
</dbReference>
<evidence type="ECO:0000256" key="4">
    <source>
        <dbReference type="ARBA" id="ARBA00007997"/>
    </source>
</evidence>